<evidence type="ECO:0000313" key="4">
    <source>
        <dbReference type="WormBase" id="F26D10.8"/>
    </source>
</evidence>
<sequence length="344" mass="39442">MFTIYQLVCTAISFLLNCFLVWLILKHSPQHTGKYKWLMMYTTCFEIFWGAFDLPAEIIAHSVGCAFIVFRINQPDAWLDKNSSSWIVLVYTAIFGASMALFASHFIYRFGSLDRSFGSRYTSGWKFGVLFFIPLVYSVWWATVVRVWFWPNEDMDEYTRDMIMEKVGVRIENISYIGAMFYNSDGNGTKTLNQSAWIGVSQMWFMIMSSMSCIFGFAILCYLRLRAQLSIVSSAVNNLQLQFFYALVLQTAIPLILMHIPITIYFVCPMLDLDLDIASSFVASTITLYPAIDPLPSFLIIKSFRNATIDVFQQVFCCRPGNKYRVRPAITISGPGREFTLNAN</sequence>
<dbReference type="PANTHER" id="PTHR22943">
    <property type="entry name" value="7-TRANSMEMBRANE DOMAIN RECEPTOR C.ELEGANS"/>
    <property type="match status" value="1"/>
</dbReference>
<dbReference type="WormBase" id="F26D10.8">
    <property type="protein sequence ID" value="CE19808"/>
    <property type="gene ID" value="WBGene00006229"/>
    <property type="gene designation" value="str-187"/>
</dbReference>
<feature type="transmembrane region" description="Helical" evidence="1">
    <location>
        <begin position="243"/>
        <end position="267"/>
    </location>
</feature>
<feature type="transmembrane region" description="Helical" evidence="1">
    <location>
        <begin position="203"/>
        <end position="223"/>
    </location>
</feature>
<feature type="transmembrane region" description="Helical" evidence="1">
    <location>
        <begin position="6"/>
        <end position="25"/>
    </location>
</feature>
<dbReference type="PaxDb" id="6239-F26D10.8"/>
<dbReference type="PIR" id="T21395">
    <property type="entry name" value="T21395"/>
</dbReference>
<feature type="transmembrane region" description="Helical" evidence="1">
    <location>
        <begin position="46"/>
        <end position="72"/>
    </location>
</feature>
<evidence type="ECO:0000256" key="1">
    <source>
        <dbReference type="SAM" id="Phobius"/>
    </source>
</evidence>
<dbReference type="GO" id="GO:0005886">
    <property type="term" value="C:plasma membrane"/>
    <property type="evidence" value="ECO:0000318"/>
    <property type="project" value="GO_Central"/>
</dbReference>
<dbReference type="GO" id="GO:0007186">
    <property type="term" value="P:G protein-coupled receptor signaling pathway"/>
    <property type="evidence" value="ECO:0000318"/>
    <property type="project" value="GO_Central"/>
</dbReference>
<dbReference type="AlphaFoldDB" id="Q9XVU0"/>
<dbReference type="SUPFAM" id="SSF81321">
    <property type="entry name" value="Family A G protein-coupled receptor-like"/>
    <property type="match status" value="1"/>
</dbReference>
<organism evidence="2 3">
    <name type="scientific">Caenorhabditis elegans</name>
    <dbReference type="NCBI Taxonomy" id="6239"/>
    <lineage>
        <taxon>Eukaryota</taxon>
        <taxon>Metazoa</taxon>
        <taxon>Ecdysozoa</taxon>
        <taxon>Nematoda</taxon>
        <taxon>Chromadorea</taxon>
        <taxon>Rhabditida</taxon>
        <taxon>Rhabditina</taxon>
        <taxon>Rhabditomorpha</taxon>
        <taxon>Rhabditoidea</taxon>
        <taxon>Rhabditidae</taxon>
        <taxon>Peloderinae</taxon>
        <taxon>Caenorhabditis</taxon>
    </lineage>
</organism>
<dbReference type="Pfam" id="PF10326">
    <property type="entry name" value="7TM_GPCR_Str"/>
    <property type="match status" value="1"/>
</dbReference>
<dbReference type="InParanoid" id="Q9XVU0"/>
<protein>
    <submittedName>
        <fullName evidence="2">Seven TM Receptor</fullName>
    </submittedName>
</protein>
<dbReference type="CTD" id="184970"/>
<keyword evidence="1" id="KW-1133">Transmembrane helix</keyword>
<keyword evidence="1" id="KW-0472">Membrane</keyword>
<keyword evidence="3" id="KW-1185">Reference proteome</keyword>
<dbReference type="HOGENOM" id="CLU_036335_2_0_1"/>
<dbReference type="eggNOG" id="ENOG502TG8N">
    <property type="taxonomic scope" value="Eukaryota"/>
</dbReference>
<dbReference type="PANTHER" id="PTHR22943:SF97">
    <property type="entry name" value="SEVEN TM RECEPTOR"/>
    <property type="match status" value="1"/>
</dbReference>
<dbReference type="EMBL" id="BX284604">
    <property type="protein sequence ID" value="CAB02320.1"/>
    <property type="molecule type" value="Genomic_DNA"/>
</dbReference>
<dbReference type="GO" id="GO:0042048">
    <property type="term" value="P:olfactory behavior"/>
    <property type="evidence" value="ECO:0000318"/>
    <property type="project" value="GO_Central"/>
</dbReference>
<dbReference type="OMA" id="YTTCFEI"/>
<dbReference type="AGR" id="WB:WBGene00006229"/>
<dbReference type="GeneID" id="184970"/>
<accession>Q9XVU0</accession>
<dbReference type="RefSeq" id="NP_503063.1">
    <property type="nucleotide sequence ID" value="NM_070662.1"/>
</dbReference>
<feature type="transmembrane region" description="Helical" evidence="1">
    <location>
        <begin position="84"/>
        <end position="108"/>
    </location>
</feature>
<proteinExistence type="predicted"/>
<dbReference type="FunCoup" id="Q9XVU0">
    <property type="interactions" value="1522"/>
</dbReference>
<dbReference type="Proteomes" id="UP000001940">
    <property type="component" value="Chromosome IV"/>
</dbReference>
<gene>
    <name evidence="2 4" type="primary">str-187</name>
    <name evidence="2" type="ORF">CELE_F26D10.8</name>
    <name evidence="4" type="ORF">F26D10.8</name>
</gene>
<feature type="transmembrane region" description="Helical" evidence="1">
    <location>
        <begin position="129"/>
        <end position="149"/>
    </location>
</feature>
<evidence type="ECO:0000313" key="2">
    <source>
        <dbReference type="EMBL" id="CAB02320.1"/>
    </source>
</evidence>
<dbReference type="OrthoDB" id="5829307at2759"/>
<dbReference type="InterPro" id="IPR019428">
    <property type="entry name" value="7TM_GPCR_serpentine_rcpt_Str"/>
</dbReference>
<dbReference type="PhylomeDB" id="Q9XVU0"/>
<dbReference type="GO" id="GO:0038022">
    <property type="term" value="F:G protein-coupled olfactory receptor activity"/>
    <property type="evidence" value="ECO:0000318"/>
    <property type="project" value="GO_Central"/>
</dbReference>
<name>Q9XVU0_CAEEL</name>
<keyword evidence="1" id="KW-0812">Transmembrane</keyword>
<dbReference type="KEGG" id="cel:CELE_F26D10.8"/>
<dbReference type="UCSC" id="F26D10.8">
    <property type="organism name" value="c. elegans"/>
</dbReference>
<keyword evidence="2" id="KW-0675">Receptor</keyword>
<reference evidence="2 3" key="1">
    <citation type="journal article" date="1998" name="Science">
        <title>Genome sequence of the nematode C. elegans: a platform for investigating biology.</title>
        <authorList>
            <consortium name="The C. elegans sequencing consortium"/>
            <person name="Sulson J.E."/>
            <person name="Waterston R."/>
        </authorList>
    </citation>
    <scope>NUCLEOTIDE SEQUENCE [LARGE SCALE GENOMIC DNA]</scope>
    <source>
        <strain evidence="2 3">Bristol N2</strain>
    </source>
</reference>
<evidence type="ECO:0000313" key="3">
    <source>
        <dbReference type="Proteomes" id="UP000001940"/>
    </source>
</evidence>